<evidence type="ECO:0000313" key="2">
    <source>
        <dbReference type="EMBL" id="KAH8085418.1"/>
    </source>
</evidence>
<accession>A0A8K0UFK6</accession>
<dbReference type="EMBL" id="JAEVFJ010000044">
    <property type="protein sequence ID" value="KAH8085418.1"/>
    <property type="molecule type" value="Genomic_DNA"/>
</dbReference>
<proteinExistence type="predicted"/>
<feature type="compositionally biased region" description="Gly residues" evidence="1">
    <location>
        <begin position="70"/>
        <end position="81"/>
    </location>
</feature>
<sequence>MPVSQETAARADHPVQTPVYDRDAYIQENQLDSAPLHFPSDTVKPGVVDEAPQQGATEPGSGSTVPASDVGGGGVGIGGGESDQRHEPSFKEKVIGYAKKTRGATLGNSETKEQGERILAGEEVFEPKKVGPGSALYE</sequence>
<keyword evidence="3" id="KW-1185">Reference proteome</keyword>
<protein>
    <submittedName>
        <fullName evidence="2">Uncharacterized protein</fullName>
    </submittedName>
</protein>
<feature type="region of interest" description="Disordered" evidence="1">
    <location>
        <begin position="1"/>
        <end position="115"/>
    </location>
</feature>
<name>A0A8K0UFK6_9AGAR</name>
<evidence type="ECO:0000313" key="3">
    <source>
        <dbReference type="Proteomes" id="UP000813824"/>
    </source>
</evidence>
<reference evidence="2" key="1">
    <citation type="journal article" date="2021" name="New Phytol.">
        <title>Evolutionary innovations through gain and loss of genes in the ectomycorrhizal Boletales.</title>
        <authorList>
            <person name="Wu G."/>
            <person name="Miyauchi S."/>
            <person name="Morin E."/>
            <person name="Kuo A."/>
            <person name="Drula E."/>
            <person name="Varga T."/>
            <person name="Kohler A."/>
            <person name="Feng B."/>
            <person name="Cao Y."/>
            <person name="Lipzen A."/>
            <person name="Daum C."/>
            <person name="Hundley H."/>
            <person name="Pangilinan J."/>
            <person name="Johnson J."/>
            <person name="Barry K."/>
            <person name="LaButti K."/>
            <person name="Ng V."/>
            <person name="Ahrendt S."/>
            <person name="Min B."/>
            <person name="Choi I.G."/>
            <person name="Park H."/>
            <person name="Plett J.M."/>
            <person name="Magnuson J."/>
            <person name="Spatafora J.W."/>
            <person name="Nagy L.G."/>
            <person name="Henrissat B."/>
            <person name="Grigoriev I.V."/>
            <person name="Yang Z.L."/>
            <person name="Xu J."/>
            <person name="Martin F.M."/>
        </authorList>
    </citation>
    <scope>NUCLEOTIDE SEQUENCE</scope>
    <source>
        <strain evidence="2">KKN 215</strain>
    </source>
</reference>
<gene>
    <name evidence="2" type="ORF">BXZ70DRAFT_559867</name>
</gene>
<feature type="compositionally biased region" description="Basic and acidic residues" evidence="1">
    <location>
        <begin position="82"/>
        <end position="94"/>
    </location>
</feature>
<dbReference type="OrthoDB" id="3361009at2759"/>
<dbReference type="AlphaFoldDB" id="A0A8K0UFK6"/>
<comment type="caution">
    <text evidence="2">The sequence shown here is derived from an EMBL/GenBank/DDBJ whole genome shotgun (WGS) entry which is preliminary data.</text>
</comment>
<organism evidence="2 3">
    <name type="scientific">Cristinia sonorae</name>
    <dbReference type="NCBI Taxonomy" id="1940300"/>
    <lineage>
        <taxon>Eukaryota</taxon>
        <taxon>Fungi</taxon>
        <taxon>Dikarya</taxon>
        <taxon>Basidiomycota</taxon>
        <taxon>Agaricomycotina</taxon>
        <taxon>Agaricomycetes</taxon>
        <taxon>Agaricomycetidae</taxon>
        <taxon>Agaricales</taxon>
        <taxon>Pleurotineae</taxon>
        <taxon>Stephanosporaceae</taxon>
        <taxon>Cristinia</taxon>
    </lineage>
</organism>
<evidence type="ECO:0000256" key="1">
    <source>
        <dbReference type="SAM" id="MobiDB-lite"/>
    </source>
</evidence>
<dbReference type="Proteomes" id="UP000813824">
    <property type="component" value="Unassembled WGS sequence"/>
</dbReference>
<feature type="compositionally biased region" description="Polar residues" evidence="1">
    <location>
        <begin position="54"/>
        <end position="66"/>
    </location>
</feature>